<keyword evidence="6 7" id="KW-0472">Membrane</keyword>
<dbReference type="EMBL" id="LR130778">
    <property type="protein sequence ID" value="VDN48474.1"/>
    <property type="molecule type" value="Genomic_DNA"/>
</dbReference>
<organism evidence="10 11">
    <name type="scientific">Petrocella atlantisensis</name>
    <dbReference type="NCBI Taxonomy" id="2173034"/>
    <lineage>
        <taxon>Bacteria</taxon>
        <taxon>Bacillati</taxon>
        <taxon>Bacillota</taxon>
        <taxon>Clostridia</taxon>
        <taxon>Lachnospirales</taxon>
        <taxon>Vallitaleaceae</taxon>
        <taxon>Petrocella</taxon>
    </lineage>
</organism>
<dbReference type="PANTHER" id="PTHR33362">
    <property type="entry name" value="SIALIC ACID TRAP TRANSPORTER PERMEASE PROTEIN SIAT-RELATED"/>
    <property type="match status" value="1"/>
</dbReference>
<evidence type="ECO:0000313" key="9">
    <source>
        <dbReference type="EMBL" id="VDN48474.1"/>
    </source>
</evidence>
<keyword evidence="2" id="KW-1003">Cell membrane</keyword>
<feature type="transmembrane region" description="Helical" evidence="7">
    <location>
        <begin position="212"/>
        <end position="235"/>
    </location>
</feature>
<dbReference type="InterPro" id="IPR010656">
    <property type="entry name" value="DctM"/>
</dbReference>
<feature type="transmembrane region" description="Helical" evidence="7">
    <location>
        <begin position="7"/>
        <end position="35"/>
    </location>
</feature>
<evidence type="ECO:0000256" key="4">
    <source>
        <dbReference type="ARBA" id="ARBA00022692"/>
    </source>
</evidence>
<dbReference type="GO" id="GO:0005886">
    <property type="term" value="C:plasma membrane"/>
    <property type="evidence" value="ECO:0007669"/>
    <property type="project" value="UniProtKB-SubCell"/>
</dbReference>
<sequence length="429" mass="45209">MTQVLLVAIFVIFIAIGVPISYVIGIVAFAGVLLIPNLGGIVVFMKMFTGLSSFVLLAIPLFILAANLMNHGSISKRLIDFSNALVGHRRGGLAHANIMVSMIFAGVSGSSQADTAGVGKVLIPKMEESGYDKGTAVGVTAASSTLGSIIPPSITMVVFAGIANVSTGKLFLVGLVPGIVLGLSMMFMVYLISKKKNFPRYEKVSLKETFKLFLSSFPALLTPVIIIGGIVTGAYTATEAAAFACVYALIIGMFVYKTIKVRDLPDIVKQTLKLSSLSLFALSTANALGELLGYYNVSTKAANFFAQIPGGAPVFMLVVVAFFLFIGTFMDAVPAMILFVPVILPGALALGVDPTHLGLIVVMTLALGLVTPPYGLCLLIAGSISNLDLESSFKGVLPYFLIALVMLIIMAVTPDLVMAIPKMISPTYF</sequence>
<feature type="transmembrane region" description="Helical" evidence="7">
    <location>
        <begin position="47"/>
        <end position="69"/>
    </location>
</feature>
<dbReference type="RefSeq" id="WP_125137600.1">
    <property type="nucleotide sequence ID" value="NZ_LR130778.1"/>
</dbReference>
<reference evidence="10 11" key="1">
    <citation type="submission" date="2018-09" db="EMBL/GenBank/DDBJ databases">
        <authorList>
            <person name="Postec A."/>
        </authorList>
    </citation>
    <scope>NUCLEOTIDE SEQUENCE [LARGE SCALE GENOMIC DNA]</scope>
    <source>
        <strain evidence="10">70B-A</strain>
    </source>
</reference>
<dbReference type="Proteomes" id="UP000279029">
    <property type="component" value="Chromosome"/>
</dbReference>
<dbReference type="AlphaFoldDB" id="A0A3P7S1Y0"/>
<evidence type="ECO:0000256" key="1">
    <source>
        <dbReference type="ARBA" id="ARBA00004429"/>
    </source>
</evidence>
<feature type="transmembrane region" description="Helical" evidence="7">
    <location>
        <begin position="333"/>
        <end position="352"/>
    </location>
</feature>
<feature type="transmembrane region" description="Helical" evidence="7">
    <location>
        <begin position="241"/>
        <end position="259"/>
    </location>
</feature>
<dbReference type="KEGG" id="cbar:PATL70BA_2946"/>
<feature type="domain" description="TRAP C4-dicarboxylate transport system permease DctM subunit" evidence="8">
    <location>
        <begin position="8"/>
        <end position="415"/>
    </location>
</feature>
<dbReference type="GO" id="GO:0022857">
    <property type="term" value="F:transmembrane transporter activity"/>
    <property type="evidence" value="ECO:0007669"/>
    <property type="project" value="TreeGrafter"/>
</dbReference>
<dbReference type="PANTHER" id="PTHR33362:SF2">
    <property type="entry name" value="TRAP TRANSPORTER LARGE PERMEASE PROTEIN"/>
    <property type="match status" value="1"/>
</dbReference>
<dbReference type="Pfam" id="PF06808">
    <property type="entry name" value="DctM"/>
    <property type="match status" value="1"/>
</dbReference>
<evidence type="ECO:0000313" key="11">
    <source>
        <dbReference type="Proteomes" id="UP000279029"/>
    </source>
</evidence>
<dbReference type="OrthoDB" id="9785600at2"/>
<keyword evidence="11" id="KW-1185">Reference proteome</keyword>
<feature type="transmembrane region" description="Helical" evidence="7">
    <location>
        <begin position="304"/>
        <end position="326"/>
    </location>
</feature>
<protein>
    <submittedName>
        <fullName evidence="10">C4-dicarboxylate ABC transporter permease</fullName>
    </submittedName>
</protein>
<accession>A0A3P7S1Y0</accession>
<evidence type="ECO:0000259" key="8">
    <source>
        <dbReference type="Pfam" id="PF06808"/>
    </source>
</evidence>
<evidence type="ECO:0000256" key="2">
    <source>
        <dbReference type="ARBA" id="ARBA00022475"/>
    </source>
</evidence>
<gene>
    <name evidence="9" type="ORF">PATL70BA_2574</name>
    <name evidence="10" type="ORF">PATL70BA_2946</name>
</gene>
<proteinExistence type="predicted"/>
<dbReference type="PIRSF" id="PIRSF006066">
    <property type="entry name" value="HI0050"/>
    <property type="match status" value="1"/>
</dbReference>
<name>A0A3P7S1Y0_9FIRM</name>
<keyword evidence="5 7" id="KW-1133">Transmembrane helix</keyword>
<comment type="subcellular location">
    <subcellularLocation>
        <location evidence="1">Cell inner membrane</location>
        <topology evidence="1">Multi-pass membrane protein</topology>
    </subcellularLocation>
</comment>
<evidence type="ECO:0000256" key="3">
    <source>
        <dbReference type="ARBA" id="ARBA00022519"/>
    </source>
</evidence>
<dbReference type="InterPro" id="IPR004681">
    <property type="entry name" value="TRAP_DctM"/>
</dbReference>
<feature type="transmembrane region" description="Helical" evidence="7">
    <location>
        <begin position="396"/>
        <end position="420"/>
    </location>
</feature>
<evidence type="ECO:0000256" key="5">
    <source>
        <dbReference type="ARBA" id="ARBA00022989"/>
    </source>
</evidence>
<keyword evidence="3" id="KW-0997">Cell inner membrane</keyword>
<dbReference type="EMBL" id="LR130778">
    <property type="protein sequence ID" value="VDN48856.1"/>
    <property type="molecule type" value="Genomic_DNA"/>
</dbReference>
<evidence type="ECO:0000256" key="6">
    <source>
        <dbReference type="ARBA" id="ARBA00023136"/>
    </source>
</evidence>
<feature type="transmembrane region" description="Helical" evidence="7">
    <location>
        <begin position="358"/>
        <end position="384"/>
    </location>
</feature>
<feature type="transmembrane region" description="Helical" evidence="7">
    <location>
        <begin position="170"/>
        <end position="192"/>
    </location>
</feature>
<feature type="transmembrane region" description="Helical" evidence="7">
    <location>
        <begin position="135"/>
        <end position="164"/>
    </location>
</feature>
<evidence type="ECO:0000256" key="7">
    <source>
        <dbReference type="SAM" id="Phobius"/>
    </source>
</evidence>
<feature type="transmembrane region" description="Helical" evidence="7">
    <location>
        <begin position="271"/>
        <end position="292"/>
    </location>
</feature>
<keyword evidence="4 7" id="KW-0812">Transmembrane</keyword>
<dbReference type="KEGG" id="cbar:PATL70BA_2574"/>
<dbReference type="NCBIfam" id="TIGR00786">
    <property type="entry name" value="dctM"/>
    <property type="match status" value="1"/>
</dbReference>
<evidence type="ECO:0000313" key="10">
    <source>
        <dbReference type="EMBL" id="VDN48856.1"/>
    </source>
</evidence>